<accession>A0ABM1T6D9</accession>
<reference evidence="3 4" key="1">
    <citation type="submission" date="2025-05" db="UniProtKB">
        <authorList>
            <consortium name="RefSeq"/>
        </authorList>
    </citation>
    <scope>IDENTIFICATION</scope>
    <source>
        <tissue evidence="3 4">Muscle</tissue>
    </source>
</reference>
<gene>
    <name evidence="3 4" type="primary">LOC106467540</name>
</gene>
<evidence type="ECO:0000256" key="1">
    <source>
        <dbReference type="SAM" id="Coils"/>
    </source>
</evidence>
<name>A0ABM1T6D9_LIMPO</name>
<organism evidence="2 4">
    <name type="scientific">Limulus polyphemus</name>
    <name type="common">Atlantic horseshoe crab</name>
    <dbReference type="NCBI Taxonomy" id="6850"/>
    <lineage>
        <taxon>Eukaryota</taxon>
        <taxon>Metazoa</taxon>
        <taxon>Ecdysozoa</taxon>
        <taxon>Arthropoda</taxon>
        <taxon>Chelicerata</taxon>
        <taxon>Merostomata</taxon>
        <taxon>Xiphosura</taxon>
        <taxon>Limulidae</taxon>
        <taxon>Limulus</taxon>
    </lineage>
</organism>
<dbReference type="RefSeq" id="XP_022251445.1">
    <property type="nucleotide sequence ID" value="XM_022395737.1"/>
</dbReference>
<dbReference type="InterPro" id="IPR039341">
    <property type="entry name" value="CFAP99"/>
</dbReference>
<dbReference type="PANTHER" id="PTHR34649">
    <property type="entry name" value="CILIA- AND FLAGELLA-ASSOCIATED PROTEIN 99"/>
    <property type="match status" value="1"/>
</dbReference>
<proteinExistence type="predicted"/>
<dbReference type="Proteomes" id="UP000694941">
    <property type="component" value="Unplaced"/>
</dbReference>
<sequence>MSSCPVKLFDNLVDFISDYNPSYDINVEEYIVAKTANETLDEKGLNVLKQLFVEFLHYEKIFSTVTKEFYATVGRNVKAINEELFKVICYLVLFRLENIGIQQLKKFILQKNSRSVKKFLTFLLDENVIKESLLPKWYRVYDLAFVSCFVKKFIRWLPALKDDVLDQIISEKPKERYVKPATVGKEYIWFRSDAVFHIRSSILKIFSWGVSLWDEQKDEITIKAIPVPKSTYQSPSISVKISQQKLKNKEKGMALLEKATTEMPRCAEIMKPVYCPPAENLEKVEKGKKFAWNPVPKETLSSVPVRRTWASILREGSVFQKKEEQDFKFLAALEAGARDLSQHQQYVEKKRQKELEEELAYIECQRLDGLLSYQEAIRARQNLVEEKRRLVKQVKAETEEKLRIYLQEKIQTKKKLRQLVEEILQGKDKTKRAQEKLKNYKKKIVQQMTKENQELMKRAFEEMEKELQQKAQLIKEIRAMEACSLIRQPKVVDPTQTSGMGFLTEMSLFELRKKLSKLKLIQQKELEEKMAMIQETREARHKILEETLETICRQRELQRLQDQVSKIAEKEQNRKVSKMKVESQEIKELRQRLEECRAHRLGYSTEQRTQDSQ</sequence>
<feature type="coiled-coil region" evidence="1">
    <location>
        <begin position="553"/>
        <end position="599"/>
    </location>
</feature>
<keyword evidence="1" id="KW-0175">Coiled coil</keyword>
<evidence type="ECO:0000313" key="2">
    <source>
        <dbReference type="Proteomes" id="UP000694941"/>
    </source>
</evidence>
<dbReference type="GeneID" id="106467540"/>
<evidence type="ECO:0000313" key="3">
    <source>
        <dbReference type="RefSeq" id="XP_022251444.1"/>
    </source>
</evidence>
<feature type="coiled-coil region" evidence="1">
    <location>
        <begin position="373"/>
        <end position="483"/>
    </location>
</feature>
<evidence type="ECO:0000313" key="4">
    <source>
        <dbReference type="RefSeq" id="XP_022251445.1"/>
    </source>
</evidence>
<keyword evidence="2" id="KW-1185">Reference proteome</keyword>
<dbReference type="RefSeq" id="XP_022251444.1">
    <property type="nucleotide sequence ID" value="XM_022395736.1"/>
</dbReference>
<dbReference type="PANTHER" id="PTHR34649:SF1">
    <property type="entry name" value="CILIA- AND FLAGELLA-ASSOCIATED PROTEIN 99"/>
    <property type="match status" value="1"/>
</dbReference>
<protein>
    <submittedName>
        <fullName evidence="3 4">Cilia- and flagella-associated protein 99-like isoform X1</fullName>
    </submittedName>
</protein>